<evidence type="ECO:0000313" key="2">
    <source>
        <dbReference type="EMBL" id="NMH93255.1"/>
    </source>
</evidence>
<sequence length="224" mass="22354">MYPPADPGRLLPGPLGEPVEEPVSGESAAVEPPPGEPVAGEPAAEPVPGEPVAGEPVLKEPGPTDPNPAPVGVPATPPPASTPPASVPTTPPEASGPPSAAEVLGLGREALVPVGKPDGDLPEAFVGTGLGLWTGGTGTPVVLVLGTEHKAGAVLAVRGREASRPLVLFYGDNRYHDHVLGDPHVLTRAEAVDLLAATRAPVVLLLGLTADTVTVVEAAVVGTR</sequence>
<dbReference type="EMBL" id="JAAXKZ010000062">
    <property type="protein sequence ID" value="NMH93255.1"/>
    <property type="molecule type" value="Genomic_DNA"/>
</dbReference>
<evidence type="ECO:0000256" key="1">
    <source>
        <dbReference type="SAM" id="MobiDB-lite"/>
    </source>
</evidence>
<gene>
    <name evidence="2" type="ORF">HF519_17095</name>
</gene>
<dbReference type="Proteomes" id="UP000586918">
    <property type="component" value="Unassembled WGS sequence"/>
</dbReference>
<comment type="caution">
    <text evidence="2">The sequence shown here is derived from an EMBL/GenBank/DDBJ whole genome shotgun (WGS) entry which is preliminary data.</text>
</comment>
<keyword evidence="3" id="KW-1185">Reference proteome</keyword>
<accession>A0A848DL14</accession>
<evidence type="ECO:0000313" key="3">
    <source>
        <dbReference type="Proteomes" id="UP000586918"/>
    </source>
</evidence>
<name>A0A848DL14_9PSEU</name>
<feature type="compositionally biased region" description="Low complexity" evidence="1">
    <location>
        <begin position="37"/>
        <end position="56"/>
    </location>
</feature>
<feature type="compositionally biased region" description="Low complexity" evidence="1">
    <location>
        <begin position="7"/>
        <end position="17"/>
    </location>
</feature>
<reference evidence="2 3" key="1">
    <citation type="submission" date="2020-04" db="EMBL/GenBank/DDBJ databases">
        <authorList>
            <person name="Klaysubun C."/>
            <person name="Duangmal K."/>
            <person name="Lipun K."/>
        </authorList>
    </citation>
    <scope>NUCLEOTIDE SEQUENCE [LARGE SCALE GENOMIC DNA]</scope>
    <source>
        <strain evidence="2 3">DSM 45300</strain>
    </source>
</reference>
<dbReference type="AlphaFoldDB" id="A0A848DL14"/>
<organism evidence="2 3">
    <name type="scientific">Pseudonocardia bannensis</name>
    <dbReference type="NCBI Taxonomy" id="630973"/>
    <lineage>
        <taxon>Bacteria</taxon>
        <taxon>Bacillati</taxon>
        <taxon>Actinomycetota</taxon>
        <taxon>Actinomycetes</taxon>
        <taxon>Pseudonocardiales</taxon>
        <taxon>Pseudonocardiaceae</taxon>
        <taxon>Pseudonocardia</taxon>
    </lineage>
</organism>
<feature type="compositionally biased region" description="Pro residues" evidence="1">
    <location>
        <begin position="63"/>
        <end position="95"/>
    </location>
</feature>
<protein>
    <submittedName>
        <fullName evidence="2">Uncharacterized protein</fullName>
    </submittedName>
</protein>
<proteinExistence type="predicted"/>
<dbReference type="RefSeq" id="WP_169413956.1">
    <property type="nucleotide sequence ID" value="NZ_JAAXKZ010000062.1"/>
</dbReference>
<feature type="region of interest" description="Disordered" evidence="1">
    <location>
        <begin position="1"/>
        <end position="101"/>
    </location>
</feature>